<evidence type="ECO:0000256" key="2">
    <source>
        <dbReference type="ARBA" id="ARBA00023157"/>
    </source>
</evidence>
<gene>
    <name evidence="4" type="ORF">PACLA_8A030939</name>
</gene>
<keyword evidence="2" id="KW-1015">Disulfide bond</keyword>
<sequence>MASSSKLKWDEAEAYCLQHNATLLDFIDGDDLLYLNQKGYSYSLWIGLRKNASRLIEVPRNMSDALVSLVLCKNRKPSTRILFTGCGRLCASICVKLKKEGKCDENWISYGENCSLLVHDRMSWFGAYAHCKRLHSELYTDGVHEASIASVMDGRYMWTGLAISTKPNPGPRWEWSNGTQLQWTDREIRVPDVGCRGCGFMRNQTLYLTLHCHKNHSFICQDQYPVTHSELSQRHASWYKAQSNCQDLLNGSGSHLFQLNSMTESILMELASNNITQPEQAYWFGLIKKINTGEKSCTVSTVGNGKIVTDYRLDKCVTVQCSDFNISKYGNCDLMYHPVCIKNAITNGE</sequence>
<proteinExistence type="predicted"/>
<dbReference type="PANTHER" id="PTHR46490">
    <property type="entry name" value="C-TYPE LECTIN DOMAIN FAMILY 12 MEMBER A-RELATED"/>
    <property type="match status" value="1"/>
</dbReference>
<protein>
    <submittedName>
        <fullName evidence="4">Uncharacterized protein</fullName>
    </submittedName>
</protein>
<dbReference type="EMBL" id="CACRXK020019399">
    <property type="protein sequence ID" value="CAB4033608.1"/>
    <property type="molecule type" value="Genomic_DNA"/>
</dbReference>
<dbReference type="InterPro" id="IPR001304">
    <property type="entry name" value="C-type_lectin-like"/>
</dbReference>
<evidence type="ECO:0000256" key="1">
    <source>
        <dbReference type="ARBA" id="ARBA00022734"/>
    </source>
</evidence>
<reference evidence="4" key="1">
    <citation type="submission" date="2020-04" db="EMBL/GenBank/DDBJ databases">
        <authorList>
            <person name="Alioto T."/>
            <person name="Alioto T."/>
            <person name="Gomez Garrido J."/>
        </authorList>
    </citation>
    <scope>NUCLEOTIDE SEQUENCE</scope>
    <source>
        <strain evidence="4">A484AB</strain>
    </source>
</reference>
<keyword evidence="5" id="KW-1185">Reference proteome</keyword>
<dbReference type="PANTHER" id="PTHR46490:SF6">
    <property type="entry name" value="ASIALOGLYCOPROTEIN RECEPTOR 1-LIKE-RELATED"/>
    <property type="match status" value="1"/>
</dbReference>
<evidence type="ECO:0000313" key="4">
    <source>
        <dbReference type="EMBL" id="CAB4033608.1"/>
    </source>
</evidence>
<dbReference type="InterPro" id="IPR016186">
    <property type="entry name" value="C-type_lectin-like/link_sf"/>
</dbReference>
<evidence type="ECO:0000256" key="3">
    <source>
        <dbReference type="ARBA" id="ARBA00023180"/>
    </source>
</evidence>
<dbReference type="InterPro" id="IPR052309">
    <property type="entry name" value="C-type_Lectin_Domain_Fam1"/>
</dbReference>
<keyword evidence="1" id="KW-0430">Lectin</keyword>
<dbReference type="Proteomes" id="UP001152795">
    <property type="component" value="Unassembled WGS sequence"/>
</dbReference>
<dbReference type="Gene3D" id="3.10.100.10">
    <property type="entry name" value="Mannose-Binding Protein A, subunit A"/>
    <property type="match status" value="3"/>
</dbReference>
<dbReference type="InterPro" id="IPR016187">
    <property type="entry name" value="CTDL_fold"/>
</dbReference>
<feature type="non-terminal residue" evidence="4">
    <location>
        <position position="1"/>
    </location>
</feature>
<dbReference type="AlphaFoldDB" id="A0A7D9LIK4"/>
<accession>A0A7D9LIK4</accession>
<keyword evidence="3" id="KW-0325">Glycoprotein</keyword>
<dbReference type="SUPFAM" id="SSF56436">
    <property type="entry name" value="C-type lectin-like"/>
    <property type="match status" value="3"/>
</dbReference>
<dbReference type="GO" id="GO:0030246">
    <property type="term" value="F:carbohydrate binding"/>
    <property type="evidence" value="ECO:0007669"/>
    <property type="project" value="UniProtKB-KW"/>
</dbReference>
<dbReference type="OrthoDB" id="10559681at2759"/>
<evidence type="ECO:0000313" key="5">
    <source>
        <dbReference type="Proteomes" id="UP001152795"/>
    </source>
</evidence>
<comment type="caution">
    <text evidence="4">The sequence shown here is derived from an EMBL/GenBank/DDBJ whole genome shotgun (WGS) entry which is preliminary data.</text>
</comment>
<name>A0A7D9LIK4_PARCT</name>
<organism evidence="4 5">
    <name type="scientific">Paramuricea clavata</name>
    <name type="common">Red gorgonian</name>
    <name type="synonym">Violescent sea-whip</name>
    <dbReference type="NCBI Taxonomy" id="317549"/>
    <lineage>
        <taxon>Eukaryota</taxon>
        <taxon>Metazoa</taxon>
        <taxon>Cnidaria</taxon>
        <taxon>Anthozoa</taxon>
        <taxon>Octocorallia</taxon>
        <taxon>Malacalcyonacea</taxon>
        <taxon>Plexauridae</taxon>
        <taxon>Paramuricea</taxon>
    </lineage>
</organism>
<dbReference type="Pfam" id="PF00059">
    <property type="entry name" value="Lectin_C"/>
    <property type="match status" value="1"/>
</dbReference>
<dbReference type="CDD" id="cd00037">
    <property type="entry name" value="CLECT"/>
    <property type="match status" value="1"/>
</dbReference>
<dbReference type="PROSITE" id="PS50041">
    <property type="entry name" value="C_TYPE_LECTIN_2"/>
    <property type="match status" value="1"/>
</dbReference>
<dbReference type="SMART" id="SM00034">
    <property type="entry name" value="CLECT"/>
    <property type="match status" value="1"/>
</dbReference>